<evidence type="ECO:0000313" key="4">
    <source>
        <dbReference type="Proteomes" id="UP000028725"/>
    </source>
</evidence>
<dbReference type="PATRIC" id="fig|394096.3.peg.7150"/>
<dbReference type="InterPro" id="IPR011250">
    <property type="entry name" value="OMP/PagP_B-barrel"/>
</dbReference>
<name>A0A085W6B7_9BACT</name>
<feature type="compositionally biased region" description="Low complexity" evidence="1">
    <location>
        <begin position="33"/>
        <end position="50"/>
    </location>
</feature>
<evidence type="ECO:0000256" key="2">
    <source>
        <dbReference type="SAM" id="SignalP"/>
    </source>
</evidence>
<dbReference type="STRING" id="394096.DB31_2823"/>
<organism evidence="3 4">
    <name type="scientific">Hyalangium minutum</name>
    <dbReference type="NCBI Taxonomy" id="394096"/>
    <lineage>
        <taxon>Bacteria</taxon>
        <taxon>Pseudomonadati</taxon>
        <taxon>Myxococcota</taxon>
        <taxon>Myxococcia</taxon>
        <taxon>Myxococcales</taxon>
        <taxon>Cystobacterineae</taxon>
        <taxon>Archangiaceae</taxon>
        <taxon>Hyalangium</taxon>
    </lineage>
</organism>
<dbReference type="Proteomes" id="UP000028725">
    <property type="component" value="Unassembled WGS sequence"/>
</dbReference>
<gene>
    <name evidence="3" type="ORF">DB31_2823</name>
</gene>
<sequence length="282" mass="30214">MMRLLRLLLALSLLPVVAQAQTDKPAAEKPAAEKPAAAPRPASSTGSSESEAGDVSEVDKDDLGPLRERIRPVSGHLFLKRGRFEISPSATISLRDAFFRKYIFGATFTYFPTETFGVGLRAGYSIPTVSGAAQICTFTDSGSGGVSRGCNAPTFEQLDGAAPGQLTLLGGVDVQWAPIYGKISLLAESFAHFDMYGVLGASLVQYKGPPDTAGVQSTSRMTAGGNVGVGFRFFLNRYMTLRTEVRDLIYVEKAILPATTLRNQLMFELGVSFFLPTALPES</sequence>
<evidence type="ECO:0008006" key="5">
    <source>
        <dbReference type="Google" id="ProtNLM"/>
    </source>
</evidence>
<dbReference type="AlphaFoldDB" id="A0A085W6B7"/>
<dbReference type="InterPro" id="IPR030820">
    <property type="entry name" value="OMP_myx_plus_Proteobacteria"/>
</dbReference>
<evidence type="ECO:0000256" key="1">
    <source>
        <dbReference type="SAM" id="MobiDB-lite"/>
    </source>
</evidence>
<keyword evidence="4" id="KW-1185">Reference proteome</keyword>
<accession>A0A085W6B7</accession>
<feature type="chain" id="PRO_5001799583" description="Outer membrane beta-barrel domain-containing protein" evidence="2">
    <location>
        <begin position="21"/>
        <end position="282"/>
    </location>
</feature>
<proteinExistence type="predicted"/>
<feature type="region of interest" description="Disordered" evidence="1">
    <location>
        <begin position="24"/>
        <end position="64"/>
    </location>
</feature>
<dbReference type="SUPFAM" id="SSF56925">
    <property type="entry name" value="OMPA-like"/>
    <property type="match status" value="1"/>
</dbReference>
<dbReference type="Gene3D" id="2.40.160.20">
    <property type="match status" value="1"/>
</dbReference>
<feature type="signal peptide" evidence="2">
    <location>
        <begin position="1"/>
        <end position="20"/>
    </location>
</feature>
<protein>
    <recommendedName>
        <fullName evidence="5">Outer membrane beta-barrel domain-containing protein</fullName>
    </recommendedName>
</protein>
<comment type="caution">
    <text evidence="3">The sequence shown here is derived from an EMBL/GenBank/DDBJ whole genome shotgun (WGS) entry which is preliminary data.</text>
</comment>
<dbReference type="NCBIfam" id="TIGR04565">
    <property type="entry name" value="OMP_myx_plus"/>
    <property type="match status" value="1"/>
</dbReference>
<keyword evidence="2" id="KW-0732">Signal</keyword>
<dbReference type="EMBL" id="JMCB01000018">
    <property type="protein sequence ID" value="KFE63230.1"/>
    <property type="molecule type" value="Genomic_DNA"/>
</dbReference>
<evidence type="ECO:0000313" key="3">
    <source>
        <dbReference type="EMBL" id="KFE63230.1"/>
    </source>
</evidence>
<reference evidence="3 4" key="1">
    <citation type="submission" date="2014-04" db="EMBL/GenBank/DDBJ databases">
        <title>Genome assembly of Hyalangium minutum DSM 14724.</title>
        <authorList>
            <person name="Sharma G."/>
            <person name="Subramanian S."/>
        </authorList>
    </citation>
    <scope>NUCLEOTIDE SEQUENCE [LARGE SCALE GENOMIC DNA]</scope>
    <source>
        <strain evidence="3 4">DSM 14724</strain>
    </source>
</reference>